<gene>
    <name evidence="2" type="ORF">IEN85_23035</name>
</gene>
<dbReference type="GO" id="GO:0005840">
    <property type="term" value="C:ribosome"/>
    <property type="evidence" value="ECO:0007669"/>
    <property type="project" value="UniProtKB-KW"/>
</dbReference>
<protein>
    <submittedName>
        <fullName evidence="2">Ribosomal protein L7/L12</fullName>
    </submittedName>
</protein>
<dbReference type="Gene3D" id="3.30.1390.10">
    <property type="match status" value="1"/>
</dbReference>
<accession>A0A927FC43</accession>
<dbReference type="GO" id="GO:0006412">
    <property type="term" value="P:translation"/>
    <property type="evidence" value="ECO:0007669"/>
    <property type="project" value="InterPro"/>
</dbReference>
<proteinExistence type="predicted"/>
<name>A0A927FC43_9BACT</name>
<keyword evidence="3" id="KW-1185">Reference proteome</keyword>
<feature type="domain" description="Large ribosomal subunit protein bL12 C-terminal" evidence="1">
    <location>
        <begin position="11"/>
        <end position="50"/>
    </location>
</feature>
<dbReference type="InterPro" id="IPR014719">
    <property type="entry name" value="Ribosomal_bL12_C/ClpS-like"/>
</dbReference>
<dbReference type="InterPro" id="IPR013823">
    <property type="entry name" value="Ribosomal_bL12_C"/>
</dbReference>
<dbReference type="Pfam" id="PF00542">
    <property type="entry name" value="Ribosomal_L12"/>
    <property type="match status" value="1"/>
</dbReference>
<reference evidence="2" key="1">
    <citation type="submission" date="2020-09" db="EMBL/GenBank/DDBJ databases">
        <title>Pelagicoccus enzymogenes sp. nov. with an EPS production, isolated from marine sediment.</title>
        <authorList>
            <person name="Feng X."/>
        </authorList>
    </citation>
    <scope>NUCLEOTIDE SEQUENCE</scope>
    <source>
        <strain evidence="2">NFK12</strain>
    </source>
</reference>
<evidence type="ECO:0000313" key="3">
    <source>
        <dbReference type="Proteomes" id="UP000622317"/>
    </source>
</evidence>
<sequence>MKRLADALKSGQKIEAIKSYREATGLGLKEAKDAVEALHADLHAKYPDEYPEPSKSVGCGSSAALIALAAGALYWISQLPV</sequence>
<evidence type="ECO:0000259" key="1">
    <source>
        <dbReference type="Pfam" id="PF00542"/>
    </source>
</evidence>
<organism evidence="2 3">
    <name type="scientific">Pelagicoccus enzymogenes</name>
    <dbReference type="NCBI Taxonomy" id="2773457"/>
    <lineage>
        <taxon>Bacteria</taxon>
        <taxon>Pseudomonadati</taxon>
        <taxon>Verrucomicrobiota</taxon>
        <taxon>Opitutia</taxon>
        <taxon>Puniceicoccales</taxon>
        <taxon>Pelagicoccaceae</taxon>
        <taxon>Pelagicoccus</taxon>
    </lineage>
</organism>
<dbReference type="GO" id="GO:0003735">
    <property type="term" value="F:structural constituent of ribosome"/>
    <property type="evidence" value="ECO:0007669"/>
    <property type="project" value="InterPro"/>
</dbReference>
<comment type="caution">
    <text evidence="2">The sequence shown here is derived from an EMBL/GenBank/DDBJ whole genome shotgun (WGS) entry which is preliminary data.</text>
</comment>
<dbReference type="EMBL" id="JACYFG010000061">
    <property type="protein sequence ID" value="MBD5782393.1"/>
    <property type="molecule type" value="Genomic_DNA"/>
</dbReference>
<keyword evidence="2" id="KW-0687">Ribonucleoprotein</keyword>
<dbReference type="Proteomes" id="UP000622317">
    <property type="component" value="Unassembled WGS sequence"/>
</dbReference>
<dbReference type="AlphaFoldDB" id="A0A927FC43"/>
<keyword evidence="2" id="KW-0689">Ribosomal protein</keyword>
<dbReference type="SUPFAM" id="SSF54736">
    <property type="entry name" value="ClpS-like"/>
    <property type="match status" value="1"/>
</dbReference>
<evidence type="ECO:0000313" key="2">
    <source>
        <dbReference type="EMBL" id="MBD5782393.1"/>
    </source>
</evidence>